<sequence length="118" mass="13593">MTFKVSAACAFASGPVATRRYNIHGIPFLHSRYCVPKWLFLIPEDPAVPTPASLEMPRRSTILRTKYSAINDEIVIYPKHRKHADRKSLRNSSFPLQFPTSVQIKRDWWCSTTVPTYL</sequence>
<name>A0A0C9XJP2_9AGAR</name>
<dbReference type="Proteomes" id="UP000054477">
    <property type="component" value="Unassembled WGS sequence"/>
</dbReference>
<dbReference type="AlphaFoldDB" id="A0A0C9XJP2"/>
<keyword evidence="2" id="KW-1185">Reference proteome</keyword>
<dbReference type="EMBL" id="KN838561">
    <property type="protein sequence ID" value="KIK05266.1"/>
    <property type="molecule type" value="Genomic_DNA"/>
</dbReference>
<protein>
    <submittedName>
        <fullName evidence="1">Uncharacterized protein</fullName>
    </submittedName>
</protein>
<gene>
    <name evidence="1" type="ORF">K443DRAFT_675226</name>
</gene>
<proteinExistence type="predicted"/>
<reference evidence="2" key="2">
    <citation type="submission" date="2015-01" db="EMBL/GenBank/DDBJ databases">
        <title>Evolutionary Origins and Diversification of the Mycorrhizal Mutualists.</title>
        <authorList>
            <consortium name="DOE Joint Genome Institute"/>
            <consortium name="Mycorrhizal Genomics Consortium"/>
            <person name="Kohler A."/>
            <person name="Kuo A."/>
            <person name="Nagy L.G."/>
            <person name="Floudas D."/>
            <person name="Copeland A."/>
            <person name="Barry K.W."/>
            <person name="Cichocki N."/>
            <person name="Veneault-Fourrey C."/>
            <person name="LaButti K."/>
            <person name="Lindquist E.A."/>
            <person name="Lipzen A."/>
            <person name="Lundell T."/>
            <person name="Morin E."/>
            <person name="Murat C."/>
            <person name="Riley R."/>
            <person name="Ohm R."/>
            <person name="Sun H."/>
            <person name="Tunlid A."/>
            <person name="Henrissat B."/>
            <person name="Grigoriev I.V."/>
            <person name="Hibbett D.S."/>
            <person name="Martin F."/>
        </authorList>
    </citation>
    <scope>NUCLEOTIDE SEQUENCE [LARGE SCALE GENOMIC DNA]</scope>
    <source>
        <strain evidence="2">LaAM-08-1</strain>
    </source>
</reference>
<accession>A0A0C9XJP2</accession>
<organism evidence="1 2">
    <name type="scientific">Laccaria amethystina LaAM-08-1</name>
    <dbReference type="NCBI Taxonomy" id="1095629"/>
    <lineage>
        <taxon>Eukaryota</taxon>
        <taxon>Fungi</taxon>
        <taxon>Dikarya</taxon>
        <taxon>Basidiomycota</taxon>
        <taxon>Agaricomycotina</taxon>
        <taxon>Agaricomycetes</taxon>
        <taxon>Agaricomycetidae</taxon>
        <taxon>Agaricales</taxon>
        <taxon>Agaricineae</taxon>
        <taxon>Hydnangiaceae</taxon>
        <taxon>Laccaria</taxon>
    </lineage>
</organism>
<dbReference type="HOGENOM" id="CLU_2073537_0_0_1"/>
<evidence type="ECO:0000313" key="1">
    <source>
        <dbReference type="EMBL" id="KIK05266.1"/>
    </source>
</evidence>
<reference evidence="1 2" key="1">
    <citation type="submission" date="2014-04" db="EMBL/GenBank/DDBJ databases">
        <authorList>
            <consortium name="DOE Joint Genome Institute"/>
            <person name="Kuo A."/>
            <person name="Kohler A."/>
            <person name="Nagy L.G."/>
            <person name="Floudas D."/>
            <person name="Copeland A."/>
            <person name="Barry K.W."/>
            <person name="Cichocki N."/>
            <person name="Veneault-Fourrey C."/>
            <person name="LaButti K."/>
            <person name="Lindquist E.A."/>
            <person name="Lipzen A."/>
            <person name="Lundell T."/>
            <person name="Morin E."/>
            <person name="Murat C."/>
            <person name="Sun H."/>
            <person name="Tunlid A."/>
            <person name="Henrissat B."/>
            <person name="Grigoriev I.V."/>
            <person name="Hibbett D.S."/>
            <person name="Martin F."/>
            <person name="Nordberg H.P."/>
            <person name="Cantor M.N."/>
            <person name="Hua S.X."/>
        </authorList>
    </citation>
    <scope>NUCLEOTIDE SEQUENCE [LARGE SCALE GENOMIC DNA]</scope>
    <source>
        <strain evidence="1 2">LaAM-08-1</strain>
    </source>
</reference>
<evidence type="ECO:0000313" key="2">
    <source>
        <dbReference type="Proteomes" id="UP000054477"/>
    </source>
</evidence>